<evidence type="ECO:0000313" key="3">
    <source>
        <dbReference type="EMBL" id="RIE03578.1"/>
    </source>
</evidence>
<dbReference type="Pfam" id="PF25023">
    <property type="entry name" value="TEN_YD-shell"/>
    <property type="match status" value="1"/>
</dbReference>
<dbReference type="Proteomes" id="UP000266340">
    <property type="component" value="Unassembled WGS sequence"/>
</dbReference>
<dbReference type="AlphaFoldDB" id="A0A398CS61"/>
<dbReference type="InterPro" id="IPR056823">
    <property type="entry name" value="TEN-like_YD-shell"/>
</dbReference>
<dbReference type="InterPro" id="IPR050708">
    <property type="entry name" value="T6SS_VgrG/RHS"/>
</dbReference>
<sequence length="120" mass="13728">MLPERPLIPMTTTFGEYHKPNGRDVQPFKYTGEIQDDESGLIYLRARYYDPSIGRFINEDSYEGQIDNPLTLNLYTYVGNNPLIYSDPSGHFWETIVDVMSIGWSAVDLWNDLVGVMQGS</sequence>
<dbReference type="NCBIfam" id="TIGR03696">
    <property type="entry name" value="Rhs_assc_core"/>
    <property type="match status" value="1"/>
</dbReference>
<keyword evidence="4" id="KW-1185">Reference proteome</keyword>
<protein>
    <submittedName>
        <fullName evidence="3">RHS repeat-associated core domain-containing protein</fullName>
    </submittedName>
</protein>
<dbReference type="EMBL" id="QXJM01000036">
    <property type="protein sequence ID" value="RIE03578.1"/>
    <property type="molecule type" value="Genomic_DNA"/>
</dbReference>
<dbReference type="InterPro" id="IPR022385">
    <property type="entry name" value="Rhs_assc_core"/>
</dbReference>
<comment type="caution">
    <text evidence="3">The sequence shown here is derived from an EMBL/GenBank/DDBJ whole genome shotgun (WGS) entry which is preliminary data.</text>
</comment>
<feature type="domain" description="Teneurin-like YD-shell" evidence="2">
    <location>
        <begin position="13"/>
        <end position="82"/>
    </location>
</feature>
<evidence type="ECO:0000256" key="1">
    <source>
        <dbReference type="ARBA" id="ARBA00022737"/>
    </source>
</evidence>
<evidence type="ECO:0000259" key="2">
    <source>
        <dbReference type="Pfam" id="PF25023"/>
    </source>
</evidence>
<dbReference type="PANTHER" id="PTHR32305:SF15">
    <property type="entry name" value="PROTEIN RHSA-RELATED"/>
    <property type="match status" value="1"/>
</dbReference>
<keyword evidence="1" id="KW-0677">Repeat</keyword>
<gene>
    <name evidence="3" type="ORF">D3H35_11110</name>
</gene>
<reference evidence="3 4" key="1">
    <citation type="submission" date="2018-09" db="EMBL/GenBank/DDBJ databases">
        <title>Cohnella cavernae sp. nov., isolated from a karst cave.</title>
        <authorList>
            <person name="Zhu H."/>
        </authorList>
    </citation>
    <scope>NUCLEOTIDE SEQUENCE [LARGE SCALE GENOMIC DNA]</scope>
    <source>
        <strain evidence="3 4">K2E09-144</strain>
    </source>
</reference>
<proteinExistence type="predicted"/>
<accession>A0A398CS61</accession>
<dbReference type="Gene3D" id="2.180.10.10">
    <property type="entry name" value="RHS repeat-associated core"/>
    <property type="match status" value="1"/>
</dbReference>
<organism evidence="3 4">
    <name type="scientific">Cohnella faecalis</name>
    <dbReference type="NCBI Taxonomy" id="2315694"/>
    <lineage>
        <taxon>Bacteria</taxon>
        <taxon>Bacillati</taxon>
        <taxon>Bacillota</taxon>
        <taxon>Bacilli</taxon>
        <taxon>Bacillales</taxon>
        <taxon>Paenibacillaceae</taxon>
        <taxon>Cohnella</taxon>
    </lineage>
</organism>
<evidence type="ECO:0000313" key="4">
    <source>
        <dbReference type="Proteomes" id="UP000266340"/>
    </source>
</evidence>
<name>A0A398CS61_9BACL</name>
<dbReference type="PANTHER" id="PTHR32305">
    <property type="match status" value="1"/>
</dbReference>